<name>A0ABR7FWZ9_9FIRM</name>
<evidence type="ECO:0000313" key="3">
    <source>
        <dbReference type="Proteomes" id="UP000628463"/>
    </source>
</evidence>
<organism evidence="2 3">
    <name type="scientific">Lachnospira hominis</name>
    <name type="common">ex Liu et al. 2021</name>
    <dbReference type="NCBI Taxonomy" id="2763051"/>
    <lineage>
        <taxon>Bacteria</taxon>
        <taxon>Bacillati</taxon>
        <taxon>Bacillota</taxon>
        <taxon>Clostridia</taxon>
        <taxon>Lachnospirales</taxon>
        <taxon>Lachnospiraceae</taxon>
        <taxon>Lachnospira</taxon>
    </lineage>
</organism>
<dbReference type="PANTHER" id="PTHR37826:SF3">
    <property type="entry name" value="J DOMAIN-CONTAINING PROTEIN"/>
    <property type="match status" value="1"/>
</dbReference>
<keyword evidence="1" id="KW-0472">Membrane</keyword>
<evidence type="ECO:0008006" key="4">
    <source>
        <dbReference type="Google" id="ProtNLM"/>
    </source>
</evidence>
<evidence type="ECO:0000256" key="1">
    <source>
        <dbReference type="SAM" id="Phobius"/>
    </source>
</evidence>
<keyword evidence="1" id="KW-1133">Transmembrane helix</keyword>
<keyword evidence="1" id="KW-0812">Transmembrane</keyword>
<comment type="caution">
    <text evidence="2">The sequence shown here is derived from an EMBL/GenBank/DDBJ whole genome shotgun (WGS) entry which is preliminary data.</text>
</comment>
<gene>
    <name evidence="2" type="ORF">H8S01_01910</name>
</gene>
<dbReference type="EMBL" id="JACOPD010000001">
    <property type="protein sequence ID" value="MBC5679719.1"/>
    <property type="molecule type" value="Genomic_DNA"/>
</dbReference>
<dbReference type="Proteomes" id="UP000628463">
    <property type="component" value="Unassembled WGS sequence"/>
</dbReference>
<keyword evidence="3" id="KW-1185">Reference proteome</keyword>
<proteinExistence type="predicted"/>
<dbReference type="PANTHER" id="PTHR37826">
    <property type="entry name" value="FLOTILLIN BAND_7_5 DOMAIN PROTEIN"/>
    <property type="match status" value="1"/>
</dbReference>
<reference evidence="2 3" key="1">
    <citation type="submission" date="2020-08" db="EMBL/GenBank/DDBJ databases">
        <title>Genome public.</title>
        <authorList>
            <person name="Liu C."/>
            <person name="Sun Q."/>
        </authorList>
    </citation>
    <scope>NUCLEOTIDE SEQUENCE [LARGE SCALE GENOMIC DNA]</scope>
    <source>
        <strain evidence="2 3">NSJ-43</strain>
    </source>
</reference>
<evidence type="ECO:0000313" key="2">
    <source>
        <dbReference type="EMBL" id="MBC5679719.1"/>
    </source>
</evidence>
<protein>
    <recommendedName>
        <fullName evidence="4">DNA-directed RNA polymerase subunit P</fullName>
    </recommendedName>
</protein>
<sequence length="360" mass="41062">MPTTYKCPSCGAAMEFDSDTQKMKCPQCQRIMDVSEFDMDAADGNYDENTGFAGEGYEKESYDGEATGGTMNMKTYHCTSCGAELLADEYTSAVICSFCGNPSLVEDRLTGAYKPKRIIPFKINRDAAVDAYKKWVHKGPLTPAALKSQSTIEKISGLYVPFWLYDYKAEDRMIADAEKIRTIRRGNTEYTYHDHFYVYRDVEADFKKIPADASEKMEDGAMDKMEPYNYAELKDFEPAYLSGYLSERYNFMHQQMEERVNRRVDKYITELTRDTIAGYSSVNVRHNDIRRNNYNAEYALLPVWVLNCRYHGKDFQFMLNGQTGKIVADRPISKGKAFAWGVGTFVVSLAVMMLGGMFIL</sequence>
<dbReference type="Gene3D" id="2.20.28.30">
    <property type="entry name" value="RNA polymerase ii, chain L"/>
    <property type="match status" value="2"/>
</dbReference>
<accession>A0ABR7FWZ9</accession>
<feature type="transmembrane region" description="Helical" evidence="1">
    <location>
        <begin position="337"/>
        <end position="359"/>
    </location>
</feature>
<dbReference type="RefSeq" id="WP_021865652.1">
    <property type="nucleotide sequence ID" value="NZ_JACOPD010000001.1"/>
</dbReference>